<evidence type="ECO:0000256" key="5">
    <source>
        <dbReference type="RuleBase" id="RU004508"/>
    </source>
</evidence>
<comment type="caution">
    <text evidence="6">The sequence shown here is derived from an EMBL/GenBank/DDBJ whole genome shotgun (WGS) entry which is preliminary data.</text>
</comment>
<evidence type="ECO:0000256" key="1">
    <source>
        <dbReference type="ARBA" id="ARBA00022898"/>
    </source>
</evidence>
<evidence type="ECO:0000256" key="4">
    <source>
        <dbReference type="PIRSR" id="PIRSR000390-2"/>
    </source>
</evidence>
<dbReference type="AlphaFoldDB" id="U7R4B5"/>
<protein>
    <submittedName>
        <fullName evidence="6">Uncharacterized protein</fullName>
    </submittedName>
</protein>
<dbReference type="InterPro" id="IPR015421">
    <property type="entry name" value="PyrdxlP-dep_Trfase_major"/>
</dbReference>
<sequence length="372" mass="41227">MKYCAEQHVIKMYRPSVVPSALERLRRVFESGWIGLGPVTEEFENELTKPDLIGKNPVLVSSGTAALHLALVASGIPKRTSVIVPANTFIATAAAALYHQCRVLIADIERKTGNIDLNSVRQILELERDVSTIIPVHYTGIPCDLDGLSQLTEQHGITIIEDCAHAMGTIWNGSPLSLSPNVQAYSFHATKTLTVGEGGCVTFPDTESAERARKLRRFGIDKSMRSWGNPYDIPEVGFKYNMSDIMAAIGLAQLDTFSSDVLKRQKIMQQYRERLANTPVELVTERSDTDRLGGFAVPVLVSDRDRIRSELYQAGIETEIYFRPLTHFPINCVGSAPVAEQFAKDVICLPIHPSMDFDSVDYVCDCLIKALR</sequence>
<feature type="modified residue" description="N6-(pyridoxal phosphate)lysine" evidence="4">
    <location>
        <position position="191"/>
    </location>
</feature>
<dbReference type="SUPFAM" id="SSF53383">
    <property type="entry name" value="PLP-dependent transferases"/>
    <property type="match status" value="1"/>
</dbReference>
<accession>U7R4B5</accession>
<dbReference type="Proteomes" id="UP000017133">
    <property type="component" value="Unassembled WGS sequence"/>
</dbReference>
<dbReference type="GO" id="GO:0030170">
    <property type="term" value="F:pyridoxal phosphate binding"/>
    <property type="evidence" value="ECO:0007669"/>
    <property type="project" value="TreeGrafter"/>
</dbReference>
<dbReference type="Gene3D" id="3.40.640.10">
    <property type="entry name" value="Type I PLP-dependent aspartate aminotransferase-like (Major domain)"/>
    <property type="match status" value="1"/>
</dbReference>
<dbReference type="RefSeq" id="WP_023044326.1">
    <property type="nucleotide sequence ID" value="NZ_AXDT01000065.1"/>
</dbReference>
<proteinExistence type="inferred from homology"/>
<dbReference type="PATRIC" id="fig|1389415.4.peg.1591"/>
<gene>
    <name evidence="6" type="ORF">O185_07945</name>
</gene>
<evidence type="ECO:0000256" key="3">
    <source>
        <dbReference type="PIRSR" id="PIRSR000390-1"/>
    </source>
</evidence>
<dbReference type="InterPro" id="IPR000653">
    <property type="entry name" value="DegT/StrS_aminotransferase"/>
</dbReference>
<dbReference type="Pfam" id="PF01041">
    <property type="entry name" value="DegT_DnrJ_EryC1"/>
    <property type="match status" value="1"/>
</dbReference>
<keyword evidence="7" id="KW-1185">Reference proteome</keyword>
<name>U7R4B5_PHOTE</name>
<dbReference type="PANTHER" id="PTHR30244">
    <property type="entry name" value="TRANSAMINASE"/>
    <property type="match status" value="1"/>
</dbReference>
<dbReference type="PANTHER" id="PTHR30244:SF34">
    <property type="entry name" value="DTDP-4-AMINO-4,6-DIDEOXYGALACTOSE TRANSAMINASE"/>
    <property type="match status" value="1"/>
</dbReference>
<evidence type="ECO:0000313" key="6">
    <source>
        <dbReference type="EMBL" id="ERT13601.1"/>
    </source>
</evidence>
<organism evidence="6 7">
    <name type="scientific">Photorhabdus temperata J3</name>
    <dbReference type="NCBI Taxonomy" id="1389415"/>
    <lineage>
        <taxon>Bacteria</taxon>
        <taxon>Pseudomonadati</taxon>
        <taxon>Pseudomonadota</taxon>
        <taxon>Gammaproteobacteria</taxon>
        <taxon>Enterobacterales</taxon>
        <taxon>Morganellaceae</taxon>
        <taxon>Photorhabdus</taxon>
    </lineage>
</organism>
<comment type="similarity">
    <text evidence="2 5">Belongs to the DegT/DnrJ/EryC1 family.</text>
</comment>
<dbReference type="PIRSF" id="PIRSF000390">
    <property type="entry name" value="PLP_StrS"/>
    <property type="match status" value="1"/>
</dbReference>
<dbReference type="CDD" id="cd00616">
    <property type="entry name" value="AHBA_syn"/>
    <property type="match status" value="1"/>
</dbReference>
<dbReference type="InterPro" id="IPR015424">
    <property type="entry name" value="PyrdxlP-dep_Trfase"/>
</dbReference>
<keyword evidence="1 4" id="KW-0663">Pyridoxal phosphate</keyword>
<evidence type="ECO:0000313" key="7">
    <source>
        <dbReference type="Proteomes" id="UP000017133"/>
    </source>
</evidence>
<dbReference type="GO" id="GO:0008483">
    <property type="term" value="F:transaminase activity"/>
    <property type="evidence" value="ECO:0007669"/>
    <property type="project" value="TreeGrafter"/>
</dbReference>
<evidence type="ECO:0000256" key="2">
    <source>
        <dbReference type="ARBA" id="ARBA00037999"/>
    </source>
</evidence>
<dbReference type="EMBL" id="AXDT01000065">
    <property type="protein sequence ID" value="ERT13601.1"/>
    <property type="molecule type" value="Genomic_DNA"/>
</dbReference>
<dbReference type="GO" id="GO:0000271">
    <property type="term" value="P:polysaccharide biosynthetic process"/>
    <property type="evidence" value="ECO:0007669"/>
    <property type="project" value="TreeGrafter"/>
</dbReference>
<reference evidence="6 7" key="1">
    <citation type="submission" date="2013-10" db="EMBL/GenBank/DDBJ databases">
        <title>Whole Genome Shotgun Sequence of Photorhabdus temperata J3.</title>
        <authorList>
            <person name="Park G.-S."/>
            <person name="Hong S.-J."/>
            <person name="Shin J.-H."/>
        </authorList>
    </citation>
    <scope>NUCLEOTIDE SEQUENCE [LARGE SCALE GENOMIC DNA]</scope>
    <source>
        <strain evidence="6 7">J3</strain>
    </source>
</reference>
<feature type="active site" description="Proton acceptor" evidence="3">
    <location>
        <position position="191"/>
    </location>
</feature>